<dbReference type="InterPro" id="IPR010065">
    <property type="entry name" value="AA_ABC_transptr_permease_3TM"/>
</dbReference>
<keyword evidence="8 9" id="KW-0472">Membrane</keyword>
<dbReference type="SUPFAM" id="SSF161098">
    <property type="entry name" value="MetI-like"/>
    <property type="match status" value="1"/>
</dbReference>
<evidence type="ECO:0000256" key="3">
    <source>
        <dbReference type="ARBA" id="ARBA00022448"/>
    </source>
</evidence>
<evidence type="ECO:0000259" key="10">
    <source>
        <dbReference type="PROSITE" id="PS50928"/>
    </source>
</evidence>
<reference evidence="11 12" key="1">
    <citation type="submission" date="2016-11" db="EMBL/GenBank/DDBJ databases">
        <authorList>
            <person name="Jaros S."/>
            <person name="Januszkiewicz K."/>
            <person name="Wedrychowicz H."/>
        </authorList>
    </citation>
    <scope>NUCLEOTIDE SEQUENCE [LARGE SCALE GENOMIC DNA]</scope>
    <source>
        <strain evidence="11 12">CGMCC 1.10190</strain>
    </source>
</reference>
<dbReference type="GO" id="GO:0043190">
    <property type="term" value="C:ATP-binding cassette (ABC) transporter complex"/>
    <property type="evidence" value="ECO:0007669"/>
    <property type="project" value="InterPro"/>
</dbReference>
<dbReference type="GO" id="GO:0022857">
    <property type="term" value="F:transmembrane transporter activity"/>
    <property type="evidence" value="ECO:0007669"/>
    <property type="project" value="InterPro"/>
</dbReference>
<organism evidence="11 12">
    <name type="scientific">Pollutimonas bauzanensis</name>
    <dbReference type="NCBI Taxonomy" id="658167"/>
    <lineage>
        <taxon>Bacteria</taxon>
        <taxon>Pseudomonadati</taxon>
        <taxon>Pseudomonadota</taxon>
        <taxon>Betaproteobacteria</taxon>
        <taxon>Burkholderiales</taxon>
        <taxon>Alcaligenaceae</taxon>
        <taxon>Pollutimonas</taxon>
    </lineage>
</organism>
<dbReference type="PROSITE" id="PS50928">
    <property type="entry name" value="ABC_TM1"/>
    <property type="match status" value="1"/>
</dbReference>
<evidence type="ECO:0000256" key="2">
    <source>
        <dbReference type="ARBA" id="ARBA00010072"/>
    </source>
</evidence>
<dbReference type="PANTHER" id="PTHR30614:SF0">
    <property type="entry name" value="L-CYSTINE TRANSPORT SYSTEM PERMEASE PROTEIN TCYL"/>
    <property type="match status" value="1"/>
</dbReference>
<dbReference type="PANTHER" id="PTHR30614">
    <property type="entry name" value="MEMBRANE COMPONENT OF AMINO ACID ABC TRANSPORTER"/>
    <property type="match status" value="1"/>
</dbReference>
<protein>
    <submittedName>
        <fullName evidence="11">Polar amino acid transport system permease protein</fullName>
    </submittedName>
</protein>
<evidence type="ECO:0000256" key="9">
    <source>
        <dbReference type="RuleBase" id="RU363032"/>
    </source>
</evidence>
<evidence type="ECO:0000256" key="1">
    <source>
        <dbReference type="ARBA" id="ARBA00004429"/>
    </source>
</evidence>
<feature type="domain" description="ABC transmembrane type-1" evidence="10">
    <location>
        <begin position="36"/>
        <end position="229"/>
    </location>
</feature>
<name>A0A1M5NJ20_9BURK</name>
<dbReference type="NCBIfam" id="TIGR01726">
    <property type="entry name" value="HEQRo_perm_3TM"/>
    <property type="match status" value="1"/>
</dbReference>
<dbReference type="Proteomes" id="UP000184226">
    <property type="component" value="Unassembled WGS sequence"/>
</dbReference>
<keyword evidence="7 9" id="KW-1133">Transmembrane helix</keyword>
<dbReference type="InterPro" id="IPR035906">
    <property type="entry name" value="MetI-like_sf"/>
</dbReference>
<dbReference type="InterPro" id="IPR000515">
    <property type="entry name" value="MetI-like"/>
</dbReference>
<feature type="transmembrane region" description="Helical" evidence="9">
    <location>
        <begin position="41"/>
        <end position="62"/>
    </location>
</feature>
<evidence type="ECO:0000256" key="6">
    <source>
        <dbReference type="ARBA" id="ARBA00022970"/>
    </source>
</evidence>
<evidence type="ECO:0000256" key="4">
    <source>
        <dbReference type="ARBA" id="ARBA00022475"/>
    </source>
</evidence>
<keyword evidence="12" id="KW-1185">Reference proteome</keyword>
<evidence type="ECO:0000256" key="7">
    <source>
        <dbReference type="ARBA" id="ARBA00022989"/>
    </source>
</evidence>
<sequence length="247" mass="26973">MIDMFLNGALALGARLGLDYSFLLDAYDRNIFVEGAATTVVIAVLSMAGSLLVGVVVAAMLTRGRWLRAPARALVEVLRNTPTLVQLYCAFLVFNMLVTQALKEYGIDNPLSPFLWVVVVLSVHKGVFHAEALRAGIEAVPAATLDAARSLGFSRHDLLWRVELPLALRFALPSLVNNLIDLVKGSAVASAVAVGDITYASIMIWTNRDNVLELMILILLFFGALTFAVNQTGRWLEERLRMPGYGQ</sequence>
<comment type="subcellular location">
    <subcellularLocation>
        <location evidence="1">Cell inner membrane</location>
        <topology evidence="1">Multi-pass membrane protein</topology>
    </subcellularLocation>
    <subcellularLocation>
        <location evidence="9">Cell membrane</location>
        <topology evidence="9">Multi-pass membrane protein</topology>
    </subcellularLocation>
</comment>
<dbReference type="Pfam" id="PF00528">
    <property type="entry name" value="BPD_transp_1"/>
    <property type="match status" value="1"/>
</dbReference>
<keyword evidence="3 9" id="KW-0813">Transport</keyword>
<dbReference type="EMBL" id="FQXE01000001">
    <property type="protein sequence ID" value="SHG89510.1"/>
    <property type="molecule type" value="Genomic_DNA"/>
</dbReference>
<gene>
    <name evidence="11" type="ORF">SAMN04488135_101542</name>
</gene>
<accession>A0A1M5NJ20</accession>
<dbReference type="GO" id="GO:0006865">
    <property type="term" value="P:amino acid transport"/>
    <property type="evidence" value="ECO:0007669"/>
    <property type="project" value="UniProtKB-KW"/>
</dbReference>
<comment type="similarity">
    <text evidence="2">Belongs to the binding-protein-dependent transport system permease family. HisMQ subfamily.</text>
</comment>
<proteinExistence type="inferred from homology"/>
<keyword evidence="6" id="KW-0029">Amino-acid transport</keyword>
<evidence type="ECO:0000313" key="11">
    <source>
        <dbReference type="EMBL" id="SHG89510.1"/>
    </source>
</evidence>
<dbReference type="RefSeq" id="WP_073101509.1">
    <property type="nucleotide sequence ID" value="NZ_FQXE01000001.1"/>
</dbReference>
<feature type="transmembrane region" description="Helical" evidence="9">
    <location>
        <begin position="211"/>
        <end position="229"/>
    </location>
</feature>
<dbReference type="CDD" id="cd06261">
    <property type="entry name" value="TM_PBP2"/>
    <property type="match status" value="1"/>
</dbReference>
<keyword evidence="4" id="KW-1003">Cell membrane</keyword>
<dbReference type="STRING" id="658167.SAMN04488135_101542"/>
<evidence type="ECO:0000256" key="5">
    <source>
        <dbReference type="ARBA" id="ARBA00022692"/>
    </source>
</evidence>
<dbReference type="OrthoDB" id="6534575at2"/>
<evidence type="ECO:0000313" key="12">
    <source>
        <dbReference type="Proteomes" id="UP000184226"/>
    </source>
</evidence>
<keyword evidence="5 9" id="KW-0812">Transmembrane</keyword>
<dbReference type="Gene3D" id="1.10.3720.10">
    <property type="entry name" value="MetI-like"/>
    <property type="match status" value="1"/>
</dbReference>
<dbReference type="AlphaFoldDB" id="A0A1M5NJ20"/>
<dbReference type="InterPro" id="IPR043429">
    <property type="entry name" value="ArtM/GltK/GlnP/TcyL/YhdX-like"/>
</dbReference>
<evidence type="ECO:0000256" key="8">
    <source>
        <dbReference type="ARBA" id="ARBA00023136"/>
    </source>
</evidence>